<dbReference type="SMART" id="SM00256">
    <property type="entry name" value="FBOX"/>
    <property type="match status" value="1"/>
</dbReference>
<sequence length="399" mass="45793">MAVPEEALVKILARFALKSIARFRSVCKEWKLIIDSDFFRDLYESLNSNSSSVSWSIMNRRNNNLQSLEIIGYHGCHRWGRTNSLGSLMRYNPETTVRKTSVLSCTDGLVLIYTETSEGSPMYHVGSPLFQQWVRIPLPPHLSENRCFSDTGLVTKMEKGTVASYKVVWVLAPSIVSITLTFMIYSSETGTWKTQEVRCLRPLIWSRLKYSVPLNGILHWLASATSSYDANYVASYDFFSGGNGDDNLECRVIPFPGIKRFEQNQRFKRTITTSARFVMYCNVFNHNGSRTIRVWRLVKYADNDPQSSWQLTWKLNTKTSLVGFGADYFPVAMHPFNSEIIYVWSRNKNGLVLLNLRTHKFSLHKEESISENKSMDGCIMTFSGCKEMKRYDLDLLSVV</sequence>
<accession>V4L3J4</accession>
<dbReference type="InterPro" id="IPR001810">
    <property type="entry name" value="F-box_dom"/>
</dbReference>
<evidence type="ECO:0000313" key="2">
    <source>
        <dbReference type="EMBL" id="ESQ38214.1"/>
    </source>
</evidence>
<dbReference type="KEGG" id="eus:EUTSA_v10029227mg"/>
<dbReference type="PANTHER" id="PTHR35546">
    <property type="entry name" value="F-BOX PROTEIN INTERACTION DOMAIN PROTEIN-RELATED"/>
    <property type="match status" value="1"/>
</dbReference>
<evidence type="ECO:0000259" key="1">
    <source>
        <dbReference type="PROSITE" id="PS50181"/>
    </source>
</evidence>
<dbReference type="PROSITE" id="PS50181">
    <property type="entry name" value="FBOX"/>
    <property type="match status" value="1"/>
</dbReference>
<dbReference type="EMBL" id="KI517537">
    <property type="protein sequence ID" value="ESQ38214.1"/>
    <property type="molecule type" value="Genomic_DNA"/>
</dbReference>
<dbReference type="Gene3D" id="1.20.1280.50">
    <property type="match status" value="1"/>
</dbReference>
<feature type="domain" description="F-box" evidence="1">
    <location>
        <begin position="1"/>
        <end position="46"/>
    </location>
</feature>
<reference evidence="2 3" key="1">
    <citation type="journal article" date="2013" name="Front. Plant Sci.">
        <title>The Reference Genome of the Halophytic Plant Eutrema salsugineum.</title>
        <authorList>
            <person name="Yang R."/>
            <person name="Jarvis D.E."/>
            <person name="Chen H."/>
            <person name="Beilstein M.A."/>
            <person name="Grimwood J."/>
            <person name="Jenkins J."/>
            <person name="Shu S."/>
            <person name="Prochnik S."/>
            <person name="Xin M."/>
            <person name="Ma C."/>
            <person name="Schmutz J."/>
            <person name="Wing R.A."/>
            <person name="Mitchell-Olds T."/>
            <person name="Schumaker K.S."/>
            <person name="Wang X."/>
        </authorList>
    </citation>
    <scope>NUCLEOTIDE SEQUENCE [LARGE SCALE GENOMIC DNA]</scope>
</reference>
<keyword evidence="3" id="KW-1185">Reference proteome</keyword>
<protein>
    <recommendedName>
        <fullName evidence="1">F-box domain-containing protein</fullName>
    </recommendedName>
</protein>
<proteinExistence type="predicted"/>
<dbReference type="eggNOG" id="ENOG502S3VB">
    <property type="taxonomic scope" value="Eukaryota"/>
</dbReference>
<evidence type="ECO:0000313" key="3">
    <source>
        <dbReference type="Proteomes" id="UP000030689"/>
    </source>
</evidence>
<dbReference type="Gramene" id="ESQ38214">
    <property type="protein sequence ID" value="ESQ38214"/>
    <property type="gene ID" value="EUTSA_v10029227mg"/>
</dbReference>
<dbReference type="InterPro" id="IPR055290">
    <property type="entry name" value="At3g26010-like"/>
</dbReference>
<dbReference type="InterPro" id="IPR056592">
    <property type="entry name" value="Beta-prop_At3g26010-like"/>
</dbReference>
<dbReference type="STRING" id="72664.V4L3J4"/>
<dbReference type="PANTHER" id="PTHR35546:SF70">
    <property type="entry name" value="F-BOX PROTEIN INTERACTION DOMAIN PROTEIN"/>
    <property type="match status" value="1"/>
</dbReference>
<dbReference type="OMA" id="NNWEDQT"/>
<name>V4L3J4_EUTSA</name>
<dbReference type="Proteomes" id="UP000030689">
    <property type="component" value="Unassembled WGS sequence"/>
</dbReference>
<dbReference type="Pfam" id="PF24750">
    <property type="entry name" value="b-prop_At3g26010-like"/>
    <property type="match status" value="1"/>
</dbReference>
<dbReference type="Pfam" id="PF00646">
    <property type="entry name" value="F-box"/>
    <property type="match status" value="1"/>
</dbReference>
<gene>
    <name evidence="2" type="ORF">EUTSA_v10029227mg</name>
</gene>
<organism evidence="2 3">
    <name type="scientific">Eutrema salsugineum</name>
    <name type="common">Saltwater cress</name>
    <name type="synonym">Sisymbrium salsugineum</name>
    <dbReference type="NCBI Taxonomy" id="72664"/>
    <lineage>
        <taxon>Eukaryota</taxon>
        <taxon>Viridiplantae</taxon>
        <taxon>Streptophyta</taxon>
        <taxon>Embryophyta</taxon>
        <taxon>Tracheophyta</taxon>
        <taxon>Spermatophyta</taxon>
        <taxon>Magnoliopsida</taxon>
        <taxon>eudicotyledons</taxon>
        <taxon>Gunneridae</taxon>
        <taxon>Pentapetalae</taxon>
        <taxon>rosids</taxon>
        <taxon>malvids</taxon>
        <taxon>Brassicales</taxon>
        <taxon>Brassicaceae</taxon>
        <taxon>Eutremeae</taxon>
        <taxon>Eutrema</taxon>
    </lineage>
</organism>
<dbReference type="AlphaFoldDB" id="V4L3J4"/>
<dbReference type="SUPFAM" id="SSF81383">
    <property type="entry name" value="F-box domain"/>
    <property type="match status" value="1"/>
</dbReference>
<dbReference type="InterPro" id="IPR036047">
    <property type="entry name" value="F-box-like_dom_sf"/>
</dbReference>